<gene>
    <name evidence="13" type="ORF">AVDCRST_MAG13-669</name>
</gene>
<dbReference type="SUPFAM" id="SSF53474">
    <property type="entry name" value="alpha/beta-Hydrolases"/>
    <property type="match status" value="1"/>
</dbReference>
<keyword evidence="7" id="KW-0645">Protease</keyword>
<dbReference type="InterPro" id="IPR002410">
    <property type="entry name" value="Peptidase_S33"/>
</dbReference>
<dbReference type="InterPro" id="IPR000073">
    <property type="entry name" value="AB_hydrolase_1"/>
</dbReference>
<comment type="subcellular location">
    <subcellularLocation>
        <location evidence="2">Cytoplasm</location>
    </subcellularLocation>
</comment>
<reference evidence="13" key="1">
    <citation type="submission" date="2020-02" db="EMBL/GenBank/DDBJ databases">
        <authorList>
            <person name="Meier V. D."/>
        </authorList>
    </citation>
    <scope>NUCLEOTIDE SEQUENCE</scope>
    <source>
        <strain evidence="13">AVDCRST_MAG13</strain>
    </source>
</reference>
<dbReference type="InterPro" id="IPR029058">
    <property type="entry name" value="AB_hydrolase_fold"/>
</dbReference>
<keyword evidence="5" id="KW-0031">Aminopeptidase</keyword>
<evidence type="ECO:0000256" key="4">
    <source>
        <dbReference type="ARBA" id="ARBA00012568"/>
    </source>
</evidence>
<keyword evidence="10" id="KW-0732">Signal</keyword>
<comment type="catalytic activity">
    <reaction evidence="1">
        <text>Release of N-terminal proline from a peptide.</text>
        <dbReference type="EC" id="3.4.11.5"/>
    </reaction>
</comment>
<feature type="domain" description="AB hydrolase-1" evidence="11">
    <location>
        <begin position="78"/>
        <end position="204"/>
    </location>
</feature>
<dbReference type="PANTHER" id="PTHR43722:SF1">
    <property type="entry name" value="PROLINE IMINOPEPTIDASE"/>
    <property type="match status" value="1"/>
</dbReference>
<organism evidence="13">
    <name type="scientific">uncultured Solirubrobacteraceae bacterium</name>
    <dbReference type="NCBI Taxonomy" id="1162706"/>
    <lineage>
        <taxon>Bacteria</taxon>
        <taxon>Bacillati</taxon>
        <taxon>Actinomycetota</taxon>
        <taxon>Thermoleophilia</taxon>
        <taxon>Solirubrobacterales</taxon>
        <taxon>Solirubrobacteraceae</taxon>
        <taxon>environmental samples</taxon>
    </lineage>
</organism>
<evidence type="ECO:0000256" key="3">
    <source>
        <dbReference type="ARBA" id="ARBA00010088"/>
    </source>
</evidence>
<dbReference type="PANTHER" id="PTHR43722">
    <property type="entry name" value="PROLINE IMINOPEPTIDASE"/>
    <property type="match status" value="1"/>
</dbReference>
<sequence length="643" mass="65435">MALRFPPAWALAAVLLLAAALGAPASASAALPWAGCAPTGFECARLAVPLDRSGAVPGTLRLHAKRVRAASNPGAVAVVALAGGPGQAAAPLAADFAQVLAPALATRDLLVFDQRGTGRSSSLDCDALRTARTLDQLTDRCARQLGAARAFFTTQQSVEDLEALRVEGGYQKLVLHGVSYGTKVALAYAAAHPDRVESLVLDSVVLPEGPDAFQRSSLVASSRAVEELCAEGACRAATPAAARDLARLAARLRGRGIAGPVFSPAGRRFTARLTEPGLAGILLAGDLNPALRAELPGSIRAALGGDVKPILRLSARSAGLENAAALQSARADSDALYFATLCEENPTFPWTRGASLLQKRRQARAAAQALPEGSTGPFSRSAALASGFASLCIGWPTASPIPAAPGPLPAVPTLLLAGRQDLRTPVEDAQSLAARIPGAVLVSVPNVGHSVLGSDPSGCARDAVAAFFAGRPIAQCAATAPRFPPTARPATRLDALPAYRGTSGKAGRTVEALRRTVNDARSSVLGEALATGRAPSGVGGLRGGSVRVTSRGTLVFRGYQFVPGVSIAGALPPEGTATLQVRGAAAARGTVRISPSLRVTGTLGGRRVSARFGTAASARAAGLGPRMSLRQAVARGRLVAGGR</sequence>
<dbReference type="AlphaFoldDB" id="A0A6J4RQS7"/>
<dbReference type="Gene3D" id="3.40.50.1820">
    <property type="entry name" value="alpha/beta hydrolase"/>
    <property type="match status" value="1"/>
</dbReference>
<dbReference type="InterPro" id="IPR013595">
    <property type="entry name" value="Pept_S33_TAP-like_C"/>
</dbReference>
<protein>
    <recommendedName>
        <fullName evidence="4">prolyl aminopeptidase</fullName>
        <ecNumber evidence="4">3.4.11.5</ecNumber>
    </recommendedName>
    <alternativeName>
        <fullName evidence="9">Prolyl aminopeptidase</fullName>
    </alternativeName>
</protein>
<dbReference type="GO" id="GO:0004177">
    <property type="term" value="F:aminopeptidase activity"/>
    <property type="evidence" value="ECO:0007669"/>
    <property type="project" value="UniProtKB-KW"/>
</dbReference>
<feature type="chain" id="PRO_5026928852" description="prolyl aminopeptidase" evidence="10">
    <location>
        <begin position="30"/>
        <end position="643"/>
    </location>
</feature>
<keyword evidence="6" id="KW-0963">Cytoplasm</keyword>
<dbReference type="InterPro" id="IPR005944">
    <property type="entry name" value="Pro_iminopeptidase"/>
</dbReference>
<evidence type="ECO:0000259" key="12">
    <source>
        <dbReference type="Pfam" id="PF08386"/>
    </source>
</evidence>
<evidence type="ECO:0000256" key="10">
    <source>
        <dbReference type="SAM" id="SignalP"/>
    </source>
</evidence>
<feature type="signal peptide" evidence="10">
    <location>
        <begin position="1"/>
        <end position="29"/>
    </location>
</feature>
<evidence type="ECO:0000313" key="13">
    <source>
        <dbReference type="EMBL" id="CAA9473830.1"/>
    </source>
</evidence>
<evidence type="ECO:0000256" key="7">
    <source>
        <dbReference type="ARBA" id="ARBA00022670"/>
    </source>
</evidence>
<evidence type="ECO:0000256" key="9">
    <source>
        <dbReference type="ARBA" id="ARBA00029605"/>
    </source>
</evidence>
<evidence type="ECO:0000256" key="6">
    <source>
        <dbReference type="ARBA" id="ARBA00022490"/>
    </source>
</evidence>
<feature type="domain" description="Peptidase S33 tripeptidyl aminopeptidase-like C-terminal" evidence="12">
    <location>
        <begin position="382"/>
        <end position="469"/>
    </location>
</feature>
<evidence type="ECO:0000259" key="11">
    <source>
        <dbReference type="Pfam" id="PF00561"/>
    </source>
</evidence>
<keyword evidence="8" id="KW-0378">Hydrolase</keyword>
<dbReference type="Pfam" id="PF00561">
    <property type="entry name" value="Abhydrolase_1"/>
    <property type="match status" value="1"/>
</dbReference>
<accession>A0A6J4RQS7</accession>
<dbReference type="GO" id="GO:0005737">
    <property type="term" value="C:cytoplasm"/>
    <property type="evidence" value="ECO:0007669"/>
    <property type="project" value="UniProtKB-SubCell"/>
</dbReference>
<proteinExistence type="inferred from homology"/>
<dbReference type="EMBL" id="CADCVO010000097">
    <property type="protein sequence ID" value="CAA9473830.1"/>
    <property type="molecule type" value="Genomic_DNA"/>
</dbReference>
<evidence type="ECO:0000256" key="1">
    <source>
        <dbReference type="ARBA" id="ARBA00001585"/>
    </source>
</evidence>
<evidence type="ECO:0000256" key="2">
    <source>
        <dbReference type="ARBA" id="ARBA00004496"/>
    </source>
</evidence>
<evidence type="ECO:0000256" key="5">
    <source>
        <dbReference type="ARBA" id="ARBA00022438"/>
    </source>
</evidence>
<dbReference type="PRINTS" id="PR00793">
    <property type="entry name" value="PROAMNOPTASE"/>
</dbReference>
<dbReference type="GO" id="GO:0006508">
    <property type="term" value="P:proteolysis"/>
    <property type="evidence" value="ECO:0007669"/>
    <property type="project" value="UniProtKB-KW"/>
</dbReference>
<comment type="similarity">
    <text evidence="3">Belongs to the peptidase S33 family.</text>
</comment>
<name>A0A6J4RQS7_9ACTN</name>
<evidence type="ECO:0000256" key="8">
    <source>
        <dbReference type="ARBA" id="ARBA00022801"/>
    </source>
</evidence>
<dbReference type="EC" id="3.4.11.5" evidence="4"/>
<dbReference type="Pfam" id="PF08386">
    <property type="entry name" value="Abhydrolase_4"/>
    <property type="match status" value="1"/>
</dbReference>